<sequence>MLFAISVALFAALTTAASAGPINFANGWQEQRLPLLG</sequence>
<name>A0A238L4R2_9RHOB</name>
<feature type="signal peptide" evidence="1">
    <location>
        <begin position="1"/>
        <end position="19"/>
    </location>
</feature>
<organism evidence="2 3">
    <name type="scientific">Pelagimonas varians</name>
    <dbReference type="NCBI Taxonomy" id="696760"/>
    <lineage>
        <taxon>Bacteria</taxon>
        <taxon>Pseudomonadati</taxon>
        <taxon>Pseudomonadota</taxon>
        <taxon>Alphaproteobacteria</taxon>
        <taxon>Rhodobacterales</taxon>
        <taxon>Roseobacteraceae</taxon>
        <taxon>Pelagimonas</taxon>
    </lineage>
</organism>
<evidence type="ECO:0000256" key="1">
    <source>
        <dbReference type="SAM" id="SignalP"/>
    </source>
</evidence>
<evidence type="ECO:0000313" key="2">
    <source>
        <dbReference type="EMBL" id="SMX50064.1"/>
    </source>
</evidence>
<keyword evidence="3" id="KW-1185">Reference proteome</keyword>
<dbReference type="AlphaFoldDB" id="A0A238L4R2"/>
<keyword evidence="1" id="KW-0732">Signal</keyword>
<protein>
    <submittedName>
        <fullName evidence="2">Uncharacterized protein</fullName>
    </submittedName>
</protein>
<reference evidence="2 3" key="1">
    <citation type="submission" date="2017-05" db="EMBL/GenBank/DDBJ databases">
        <authorList>
            <person name="Song R."/>
            <person name="Chenine A.L."/>
            <person name="Ruprecht R.M."/>
        </authorList>
    </citation>
    <scope>NUCLEOTIDE SEQUENCE [LARGE SCALE GENOMIC DNA]</scope>
    <source>
        <strain evidence="2 3">CECT 8663</strain>
    </source>
</reference>
<dbReference type="EMBL" id="FXYH01000026">
    <property type="protein sequence ID" value="SMX50064.1"/>
    <property type="molecule type" value="Genomic_DNA"/>
</dbReference>
<feature type="chain" id="PRO_5012602010" evidence="1">
    <location>
        <begin position="20"/>
        <end position="37"/>
    </location>
</feature>
<accession>A0A238L4R2</accession>
<evidence type="ECO:0000313" key="3">
    <source>
        <dbReference type="Proteomes" id="UP000220836"/>
    </source>
</evidence>
<gene>
    <name evidence="2" type="ORF">PEV8663_04467</name>
</gene>
<dbReference type="Proteomes" id="UP000220836">
    <property type="component" value="Unassembled WGS sequence"/>
</dbReference>
<proteinExistence type="predicted"/>